<evidence type="ECO:0000256" key="6">
    <source>
        <dbReference type="ARBA" id="ARBA00023163"/>
    </source>
</evidence>
<feature type="compositionally biased region" description="Low complexity" evidence="8">
    <location>
        <begin position="2172"/>
        <end position="2185"/>
    </location>
</feature>
<feature type="compositionally biased region" description="Low complexity" evidence="8">
    <location>
        <begin position="1968"/>
        <end position="1986"/>
    </location>
</feature>
<dbReference type="OrthoDB" id="20828at2759"/>
<evidence type="ECO:0000256" key="3">
    <source>
        <dbReference type="ARBA" id="ARBA00022491"/>
    </source>
</evidence>
<dbReference type="SMART" id="SM01281">
    <property type="entry name" value="Med12"/>
    <property type="match status" value="1"/>
</dbReference>
<gene>
    <name evidence="9" type="ORF">CTOB1V02_LOCUS4558</name>
</gene>
<feature type="region of interest" description="Disordered" evidence="8">
    <location>
        <begin position="2172"/>
        <end position="2199"/>
    </location>
</feature>
<feature type="compositionally biased region" description="Pro residues" evidence="8">
    <location>
        <begin position="1754"/>
        <end position="1773"/>
    </location>
</feature>
<evidence type="ECO:0000256" key="4">
    <source>
        <dbReference type="ARBA" id="ARBA00023015"/>
    </source>
</evidence>
<comment type="subcellular location">
    <subcellularLocation>
        <location evidence="1">Nucleus</location>
    </subcellularLocation>
</comment>
<dbReference type="Pfam" id="PF12145">
    <property type="entry name" value="Med12-LCEWAV"/>
    <property type="match status" value="1"/>
</dbReference>
<evidence type="ECO:0000256" key="5">
    <source>
        <dbReference type="ARBA" id="ARBA00023159"/>
    </source>
</evidence>
<feature type="compositionally biased region" description="Basic residues" evidence="8">
    <location>
        <begin position="1859"/>
        <end position="1870"/>
    </location>
</feature>
<dbReference type="GO" id="GO:0045944">
    <property type="term" value="P:positive regulation of transcription by RNA polymerase II"/>
    <property type="evidence" value="ECO:0007669"/>
    <property type="project" value="TreeGrafter"/>
</dbReference>
<feature type="region of interest" description="Disordered" evidence="8">
    <location>
        <begin position="593"/>
        <end position="624"/>
    </location>
</feature>
<evidence type="ECO:0000256" key="7">
    <source>
        <dbReference type="ARBA" id="ARBA00023242"/>
    </source>
</evidence>
<dbReference type="Pfam" id="PF09497">
    <property type="entry name" value="Med12"/>
    <property type="match status" value="1"/>
</dbReference>
<sequence>MICSLENRPLRRHRLGPPDVYPQDSKQKEDELSNNNVKFGFSSHQIKDEYGSAKDLNISASKVSIFFNNILNLKRESNKLIDPGKKKSLGISKDHFLHVSPRTMQQTDNWFKDLSELKALTVLAKRVPMFNKKEDMFIKLFECAVPMQRAAWYIQMTAACTPATMEVRKKNRPQTDATLEWTNIFLGFLGALLAQYSKSLRAIASGGSSGMQSHTSGPMGEVLEIKQWKYFTQLLAHLYQEGLMDRGEVLCWLIERVEKGSELHLILPLTLQFIHEITLWEIAARKLAYAAAYQLNSLISQATQDAAGDSPPSHPPLHKVFLELMMCTFTRPLLLGLSAILQLITLECTTAMVWCNLGEGRTQSPLHGSPLDIAPTAPSLLPLPPRRDNQTIRQQLRFFEDVIRSRSLASEVRWSAERSNSPGTTINRVLAVLDILDSYFFDRVDTLSGNSLDGLYAKIFSSGLPVGKEGEQHEEATLNALCEWAVSSRRFGEHRALVVSKLLEKRQVELQQSEGGENGGGEDNGSTCSANTPQGLPAFQSLLMKFLDNKAPIQRESPPNEFASLVLLFSELIRLEVFSHDAYMATLISRGDLSTTPLIGPQPPSSEARSSTGSTAGPQDDDSRIDADLDRILQRISQQNEIEAPESPSGGVKESGHNPMILKSGVQQQRANRHLQYTTHFPLPADDGNSHEANQRSILLFGVGKSRKEARHQLKEAGREVNRLFNKKHCLEVSEGGKVKKLWSSEYSFDTLINRVSSLSYFDQNVVLTSAANVCVDLLCPSSNHFPLVEHVSLLIQMMESALLVHGLLEMCTLILRELHEIEAQLTARQSSLAGLYVPSLALLIVGVLRRFHCSLLVYPDFAAQCFESLCRLVKPVTNPSECTSTDRSILWYLMDLYNASVLLQKEGGFAKAYPKVKGAFHKPMVPPNCHLLWTREFMKEHLRQPKKKVDPYLLRQLREDSDSRYSLCGNALEIVCALKDPLMVKDVAILCAELTAQCNELSGEWLGILKDLCTCPAICCCQDGLPEIRDALDITDGLVRTNLCAFVSVLVARHAVTLEDFVKHAAIPSLLSPKKKNHVESEWEAGVQLSCLLLLKLFKASKDNEMESVPPGLSSSLQKTNLFLAEEYLLSAAHTFMEVRAVQVILMTLLLLADTQQEKVLQKKEGDTASSSPWGNGDSGGPRGSEPPLSDILGTSDLSPQSNSFMAGFKMSQQKSTSGTSLATLSMKTLTTLCAEPWIRELLLRQGDVLCDSLCDEHLTHSQAQRLLRFLCQSTTTASGDARGPEDQSPSSTTDEHKRGISCTLQSVDQWSLRGARLDLLLRYKQVQGGESRGNSGELNRWVDSLASAIMDVFELSNRKDKDGKRSEPSVSDRAVWLVSPLVERLPPLVQSAILKAAATVLEYGTWTSRPKEGQPFLALIRVCLRGQEEQKDALLQSLKSQLEQFVAIDKTNLYDPNQSTALNNALQLRLSIVGLLLDSIQESSAQTQEYSLLLVQLVSRQVVDFSNNRNLLNSVIDMLATLVHTSLVSKTDGTAERQEENRKQYSTLCRKLRKEVGEKDAGASRLIRQLLPIPKKWLELIVCEANASSKAARMNSIDAENKHGLRVVERQRLLPMEVIGGLRNPAPIAWSWFSAIKTERKPLKCQDNHRLLLYHTHDMSKSEEYYLEPPPLPSEDLLDTPIQEKVSTPFSQFASAAASYPPSMPIGSPGMHGPGASPGAPMMVPSPIGAPQMMGPPASAANMGMGPKVPGPRMGPGPRPPMGYPPAPMRPSPDEKMMMMKQGPGGPPMMGGPRQMGPGGAMGPPHLMGPPMNPRMMMGPAGPMGGPPGPEMHPGAHPRMMFHQGPPPPPPVTQPTKTKRAPRKRKNSPRMPRSQTPPQNIPPPARGSPGPSQQGTFLNQPPAPPQQQQQQQQGVPGANWYNNTQGQPGPQQYFQPQMPNAPKRPRMMSQSKQAISEMIRARARGPSPTSFQMPQQPPQQGNQPQPNPMTPQHNIPVSSAPGAFPQQIRMRAMNPMQQQQQQQPGGAYQQMGNMVPPGAGPQGQAGGPQQGNFLVSTSSAGQGNYEMSIPTSVQQQNPQQQQQQQQGFPGMQAPGPQQNQFAAPRGPYGMNPQQQQQRMGPPMQRGQYGPGPMGGQAPNVTVQGSSFANRMPNPMQQYQQQMRHQQPQMMMQQQQGPPQQAGPMGMGSGGPQQGGPNMGRLVTKEDISRGDMNYLSDVTDLKYFSDVTRPETSQRCDRPEISQRVTALEYLSDVTDLKYLSDVTDLKYLSDVTDLRK</sequence>
<feature type="region of interest" description="Disordered" evidence="8">
    <location>
        <begin position="512"/>
        <end position="532"/>
    </location>
</feature>
<feature type="compositionally biased region" description="Polar residues" evidence="8">
    <location>
        <begin position="605"/>
        <end position="617"/>
    </location>
</feature>
<keyword evidence="7" id="KW-0539">Nucleus</keyword>
<evidence type="ECO:0000256" key="8">
    <source>
        <dbReference type="SAM" id="MobiDB-lite"/>
    </source>
</evidence>
<feature type="compositionally biased region" description="Gly residues" evidence="8">
    <location>
        <begin position="2186"/>
        <end position="2199"/>
    </location>
</feature>
<protein>
    <submittedName>
        <fullName evidence="9">Uncharacterized protein</fullName>
    </submittedName>
</protein>
<keyword evidence="6" id="KW-0804">Transcription</keyword>
<dbReference type="GO" id="GO:0003713">
    <property type="term" value="F:transcription coactivator activity"/>
    <property type="evidence" value="ECO:0007669"/>
    <property type="project" value="TreeGrafter"/>
</dbReference>
<feature type="region of interest" description="Disordered" evidence="8">
    <location>
        <begin position="1163"/>
        <end position="1198"/>
    </location>
</feature>
<organism evidence="9">
    <name type="scientific">Cyprideis torosa</name>
    <dbReference type="NCBI Taxonomy" id="163714"/>
    <lineage>
        <taxon>Eukaryota</taxon>
        <taxon>Metazoa</taxon>
        <taxon>Ecdysozoa</taxon>
        <taxon>Arthropoda</taxon>
        <taxon>Crustacea</taxon>
        <taxon>Oligostraca</taxon>
        <taxon>Ostracoda</taxon>
        <taxon>Podocopa</taxon>
        <taxon>Podocopida</taxon>
        <taxon>Cytherocopina</taxon>
        <taxon>Cytheroidea</taxon>
        <taxon>Cytherideidae</taxon>
        <taxon>Cyprideis</taxon>
    </lineage>
</organism>
<name>A0A7R8ZJ94_9CRUS</name>
<proteinExistence type="inferred from homology"/>
<reference evidence="9" key="1">
    <citation type="submission" date="2020-11" db="EMBL/GenBank/DDBJ databases">
        <authorList>
            <person name="Tran Van P."/>
        </authorList>
    </citation>
    <scope>NUCLEOTIDE SEQUENCE</scope>
</reference>
<keyword evidence="4" id="KW-0805">Transcription regulation</keyword>
<feature type="region of interest" description="Disordered" evidence="8">
    <location>
        <begin position="1820"/>
        <end position="2004"/>
    </location>
</feature>
<feature type="region of interest" description="Disordered" evidence="8">
    <location>
        <begin position="1278"/>
        <end position="1300"/>
    </location>
</feature>
<feature type="compositionally biased region" description="Low complexity" evidence="8">
    <location>
        <begin position="1927"/>
        <end position="1940"/>
    </location>
</feature>
<dbReference type="InterPro" id="IPR051647">
    <property type="entry name" value="Mediator_comp_sub12"/>
</dbReference>
<feature type="compositionally biased region" description="Polar residues" evidence="8">
    <location>
        <begin position="2054"/>
        <end position="2064"/>
    </location>
</feature>
<evidence type="ECO:0000256" key="2">
    <source>
        <dbReference type="ARBA" id="ARBA00010289"/>
    </source>
</evidence>
<feature type="region of interest" description="Disordered" evidence="8">
    <location>
        <begin position="1754"/>
        <end position="1778"/>
    </location>
</feature>
<comment type="similarity">
    <text evidence="2">Belongs to the Mediator complex subunit 12 family.</text>
</comment>
<feature type="compositionally biased region" description="Polar residues" evidence="8">
    <location>
        <begin position="1892"/>
        <end position="1901"/>
    </location>
</feature>
<feature type="compositionally biased region" description="Low complexity" evidence="8">
    <location>
        <begin position="2076"/>
        <end position="2100"/>
    </location>
</feature>
<feature type="region of interest" description="Disordered" evidence="8">
    <location>
        <begin position="2016"/>
        <end position="2141"/>
    </location>
</feature>
<accession>A0A7R8ZJ94</accession>
<dbReference type="PANTHER" id="PTHR46007:SF11">
    <property type="entry name" value="MEDIATOR OF RNA POLYMERASE II TRANSCRIPTION SUBUNIT 12"/>
    <property type="match status" value="1"/>
</dbReference>
<feature type="compositionally biased region" description="Gly residues" evidence="8">
    <location>
        <begin position="2042"/>
        <end position="2051"/>
    </location>
</feature>
<dbReference type="PANTHER" id="PTHR46007">
    <property type="entry name" value="MEDIATOR OF RNA POLYMERASE II TRANSCRIPTION SUBUNIT 12"/>
    <property type="match status" value="1"/>
</dbReference>
<keyword evidence="3" id="KW-0678">Repressor</keyword>
<evidence type="ECO:0000313" key="9">
    <source>
        <dbReference type="EMBL" id="CAD7226642.1"/>
    </source>
</evidence>
<dbReference type="EMBL" id="OB660882">
    <property type="protein sequence ID" value="CAD7226642.1"/>
    <property type="molecule type" value="Genomic_DNA"/>
</dbReference>
<dbReference type="GO" id="GO:0016592">
    <property type="term" value="C:mediator complex"/>
    <property type="evidence" value="ECO:0007669"/>
    <property type="project" value="InterPro"/>
</dbReference>
<feature type="region of interest" description="Disordered" evidence="8">
    <location>
        <begin position="13"/>
        <end position="34"/>
    </location>
</feature>
<feature type="region of interest" description="Disordered" evidence="8">
    <location>
        <begin position="637"/>
        <end position="659"/>
    </location>
</feature>
<dbReference type="InterPro" id="IPR021990">
    <property type="entry name" value="Mediator_Med12_LCEWAV"/>
</dbReference>
<dbReference type="InterPro" id="IPR019035">
    <property type="entry name" value="Mediator_Med12"/>
</dbReference>
<keyword evidence="5" id="KW-0010">Activator</keyword>
<feature type="compositionally biased region" description="Low complexity" evidence="8">
    <location>
        <begin position="2115"/>
        <end position="2129"/>
    </location>
</feature>
<evidence type="ECO:0000256" key="1">
    <source>
        <dbReference type="ARBA" id="ARBA00004123"/>
    </source>
</evidence>